<dbReference type="PANTHER" id="PTHR14513:SF0">
    <property type="entry name" value="PROTECTION OF TELOMERES PROTEIN 1"/>
    <property type="match status" value="1"/>
</dbReference>
<sequence length="325" mass="36428">MWPRLQYVGDIIRFHKVRIQQYQDRIQGVSFKWARISLADDATLPQGCQLAPKLLNELRLAENFIDLVVRVLHLDDTEEPVRLIVWDGSGNASESDRELVRSLRKSGITVPANGLLKEVIMTSCWPVVHDMGFAEEMLEHWCRFRNLAVGIDEPLPGAPSAPGRREILRFREVTSFVLMPEFAHDVQHRLRLMNGSATTGAPSLVLSQAQGALSGFRRQGPIGSPAEVATVIPDHIQKNVPVTPLQEIISSPQTPRKFHCVARVRSIWPTDIAKICKPKPGGLGDYIYSFALTVEEGNESLNIIVYGKDAVRILELQVLVKVRKH</sequence>
<name>A0A9W6WX34_9STRA</name>
<dbReference type="InterPro" id="IPR012340">
    <property type="entry name" value="NA-bd_OB-fold"/>
</dbReference>
<dbReference type="Gene3D" id="2.40.50.140">
    <property type="entry name" value="Nucleic acid-binding proteins"/>
    <property type="match status" value="1"/>
</dbReference>
<evidence type="ECO:0000313" key="3">
    <source>
        <dbReference type="Proteomes" id="UP001165083"/>
    </source>
</evidence>
<reference evidence="2" key="1">
    <citation type="submission" date="2023-04" db="EMBL/GenBank/DDBJ databases">
        <title>Phytophthora lilii NBRC 32176.</title>
        <authorList>
            <person name="Ichikawa N."/>
            <person name="Sato H."/>
            <person name="Tonouchi N."/>
        </authorList>
    </citation>
    <scope>NUCLEOTIDE SEQUENCE</scope>
    <source>
        <strain evidence="2">NBRC 32176</strain>
    </source>
</reference>
<gene>
    <name evidence="2" type="ORF">Plil01_001333700</name>
</gene>
<dbReference type="GO" id="GO:0000783">
    <property type="term" value="C:nuclear telomere cap complex"/>
    <property type="evidence" value="ECO:0007669"/>
    <property type="project" value="TreeGrafter"/>
</dbReference>
<organism evidence="2 3">
    <name type="scientific">Phytophthora lilii</name>
    <dbReference type="NCBI Taxonomy" id="2077276"/>
    <lineage>
        <taxon>Eukaryota</taxon>
        <taxon>Sar</taxon>
        <taxon>Stramenopiles</taxon>
        <taxon>Oomycota</taxon>
        <taxon>Peronosporomycetes</taxon>
        <taxon>Peronosporales</taxon>
        <taxon>Peronosporaceae</taxon>
        <taxon>Phytophthora</taxon>
    </lineage>
</organism>
<dbReference type="EMBL" id="BSXW01000888">
    <property type="protein sequence ID" value="GMF31195.1"/>
    <property type="molecule type" value="Genomic_DNA"/>
</dbReference>
<dbReference type="GO" id="GO:0098505">
    <property type="term" value="F:G-rich strand telomeric DNA binding"/>
    <property type="evidence" value="ECO:0007669"/>
    <property type="project" value="TreeGrafter"/>
</dbReference>
<accession>A0A9W6WX34</accession>
<dbReference type="InterPro" id="IPR028389">
    <property type="entry name" value="POT1"/>
</dbReference>
<keyword evidence="3" id="KW-1185">Reference proteome</keyword>
<dbReference type="Proteomes" id="UP001165083">
    <property type="component" value="Unassembled WGS sequence"/>
</dbReference>
<dbReference type="GO" id="GO:0032210">
    <property type="term" value="P:regulation of telomere maintenance via telomerase"/>
    <property type="evidence" value="ECO:0007669"/>
    <property type="project" value="TreeGrafter"/>
</dbReference>
<proteinExistence type="predicted"/>
<dbReference type="OrthoDB" id="2186770at2759"/>
<dbReference type="PANTHER" id="PTHR14513">
    <property type="entry name" value="PROTECTION OF TELOMERES 1"/>
    <property type="match status" value="1"/>
</dbReference>
<evidence type="ECO:0000259" key="1">
    <source>
        <dbReference type="Pfam" id="PF25507"/>
    </source>
</evidence>
<comment type="caution">
    <text evidence="2">The sequence shown here is derived from an EMBL/GenBank/DDBJ whole genome shotgun (WGS) entry which is preliminary data.</text>
</comment>
<evidence type="ECO:0000313" key="2">
    <source>
        <dbReference type="EMBL" id="GMF31195.1"/>
    </source>
</evidence>
<protein>
    <submittedName>
        <fullName evidence="2">Unnamed protein product</fullName>
    </submittedName>
</protein>
<feature type="domain" description="POT1A/B-like OB fold" evidence="1">
    <location>
        <begin position="237"/>
        <end position="316"/>
    </location>
</feature>
<dbReference type="Pfam" id="PF25507">
    <property type="entry name" value="OB_POT1A"/>
    <property type="match status" value="1"/>
</dbReference>
<dbReference type="GO" id="GO:0016233">
    <property type="term" value="P:telomere capping"/>
    <property type="evidence" value="ECO:0007669"/>
    <property type="project" value="TreeGrafter"/>
</dbReference>
<dbReference type="GO" id="GO:0010521">
    <property type="term" value="F:telomerase inhibitor activity"/>
    <property type="evidence" value="ECO:0007669"/>
    <property type="project" value="TreeGrafter"/>
</dbReference>
<dbReference type="InterPro" id="IPR057620">
    <property type="entry name" value="POT1A/B-like_OB"/>
</dbReference>
<dbReference type="AlphaFoldDB" id="A0A9W6WX34"/>